<dbReference type="AlphaFoldDB" id="A2DVQ0"/>
<evidence type="ECO:0000313" key="5">
    <source>
        <dbReference type="EMBL" id="EAX83937.1"/>
    </source>
</evidence>
<sequence>MSFDKPFVNIHSLISLNGKMVGPYWNTENGKASMSDYEWTSASYNIDAWLWGRKTFDAVLPSTENPPVNPDKKECPDGDYYAVTDAKAYVVGIDPSGKLPWDRNTIKFNERPEAHVIEILTEKASPQYKNLLRRLNVSYIVAGKEDVDWKTVMSKLKKDFHINVLSVEGGGMINWSVLKAKIVDEVSLLLSATADATNSVSLFEANPYMMNTDPVEFTPKSIEKINSNGIWIKYTPKY</sequence>
<keyword evidence="3" id="KW-0560">Oxidoreductase</keyword>
<dbReference type="InterPro" id="IPR050765">
    <property type="entry name" value="Riboflavin_Biosynth_HTPR"/>
</dbReference>
<dbReference type="RefSeq" id="XP_001296867.1">
    <property type="nucleotide sequence ID" value="XM_001296866.1"/>
</dbReference>
<organism evidence="6 7">
    <name type="scientific">Trichomonas vaginalis (strain ATCC PRA-98 / G3)</name>
    <dbReference type="NCBI Taxonomy" id="412133"/>
    <lineage>
        <taxon>Eukaryota</taxon>
        <taxon>Metamonada</taxon>
        <taxon>Parabasalia</taxon>
        <taxon>Trichomonadida</taxon>
        <taxon>Trichomonadidae</taxon>
        <taxon>Trichomonas</taxon>
    </lineage>
</organism>
<dbReference type="GO" id="GO:0008703">
    <property type="term" value="F:5-amino-6-(5-phosphoribosylamino)uracil reductase activity"/>
    <property type="evidence" value="ECO:0007669"/>
    <property type="project" value="InterPro"/>
</dbReference>
<dbReference type="VEuPathDB" id="TrichDB:TVAG_496110"/>
<evidence type="ECO:0000256" key="3">
    <source>
        <dbReference type="ARBA" id="ARBA00023002"/>
    </source>
</evidence>
<accession>A2DVQ0</accession>
<dbReference type="KEGG" id="tva:4741572"/>
<reference evidence="6" key="2">
    <citation type="journal article" date="2007" name="Science">
        <title>Draft genome sequence of the sexually transmitted pathogen Trichomonas vaginalis.</title>
        <authorList>
            <person name="Carlton J.M."/>
            <person name="Hirt R.P."/>
            <person name="Silva J.C."/>
            <person name="Delcher A.L."/>
            <person name="Schatz M."/>
            <person name="Zhao Q."/>
            <person name="Wortman J.R."/>
            <person name="Bidwell S.L."/>
            <person name="Alsmark U.C.M."/>
            <person name="Besteiro S."/>
            <person name="Sicheritz-Ponten T."/>
            <person name="Noel C.J."/>
            <person name="Dacks J.B."/>
            <person name="Foster P.G."/>
            <person name="Simillion C."/>
            <person name="Van de Peer Y."/>
            <person name="Miranda-Saavedra D."/>
            <person name="Barton G.J."/>
            <person name="Westrop G.D."/>
            <person name="Mueller S."/>
            <person name="Dessi D."/>
            <person name="Fiori P.L."/>
            <person name="Ren Q."/>
            <person name="Paulsen I."/>
            <person name="Zhang H."/>
            <person name="Bastida-Corcuera F.D."/>
            <person name="Simoes-Barbosa A."/>
            <person name="Brown M.T."/>
            <person name="Hayes R.D."/>
            <person name="Mukherjee M."/>
            <person name="Okumura C.Y."/>
            <person name="Schneider R."/>
            <person name="Smith A.J."/>
            <person name="Vanacova S."/>
            <person name="Villalvazo M."/>
            <person name="Haas B.J."/>
            <person name="Pertea M."/>
            <person name="Feldblyum T.V."/>
            <person name="Utterback T.R."/>
            <person name="Shu C.L."/>
            <person name="Osoegawa K."/>
            <person name="de Jong P.J."/>
            <person name="Hrdy I."/>
            <person name="Horvathova L."/>
            <person name="Zubacova Z."/>
            <person name="Dolezal P."/>
            <person name="Malik S.B."/>
            <person name="Logsdon J.M. Jr."/>
            <person name="Henze K."/>
            <person name="Gupta A."/>
            <person name="Wang C.C."/>
            <person name="Dunne R.L."/>
            <person name="Upcroft J.A."/>
            <person name="Upcroft P."/>
            <person name="White O."/>
            <person name="Salzberg S.L."/>
            <person name="Tang P."/>
            <person name="Chiu C.-H."/>
            <person name="Lee Y.-S."/>
            <person name="Embley T.M."/>
            <person name="Coombs G.H."/>
            <person name="Mottram J.C."/>
            <person name="Tachezy J."/>
            <person name="Fraser-Liggett C.M."/>
            <person name="Johnson P.J."/>
        </authorList>
    </citation>
    <scope>NUCLEOTIDE SEQUENCE [LARGE SCALE GENOMIC DNA]</scope>
    <source>
        <strain evidence="6">G3</strain>
    </source>
</reference>
<dbReference type="KEGG" id="tva:4773595"/>
<name>A2DVQ0_TRIV3</name>
<feature type="domain" description="Bacterial bifunctional deaminase-reductase C-terminal" evidence="4">
    <location>
        <begin position="6"/>
        <end position="190"/>
    </location>
</feature>
<evidence type="ECO:0000313" key="7">
    <source>
        <dbReference type="Proteomes" id="UP000001542"/>
    </source>
</evidence>
<dbReference type="PANTHER" id="PTHR38011">
    <property type="entry name" value="DIHYDROFOLATE REDUCTASE FAMILY PROTEIN (AFU_ORTHOLOGUE AFUA_8G06820)"/>
    <property type="match status" value="1"/>
</dbReference>
<proteinExistence type="predicted"/>
<dbReference type="GO" id="GO:0009231">
    <property type="term" value="P:riboflavin biosynthetic process"/>
    <property type="evidence" value="ECO:0007669"/>
    <property type="project" value="InterPro"/>
</dbReference>
<keyword evidence="7" id="KW-1185">Reference proteome</keyword>
<reference evidence="6" key="1">
    <citation type="submission" date="2006-10" db="EMBL/GenBank/DDBJ databases">
        <authorList>
            <person name="Amadeo P."/>
            <person name="Zhao Q."/>
            <person name="Wortman J."/>
            <person name="Fraser-Liggett C."/>
            <person name="Carlton J."/>
        </authorList>
    </citation>
    <scope>NUCLEOTIDE SEQUENCE</scope>
    <source>
        <strain evidence="6">G3</strain>
    </source>
</reference>
<dbReference type="Proteomes" id="UP000001542">
    <property type="component" value="Unassembled WGS sequence"/>
</dbReference>
<evidence type="ECO:0000256" key="2">
    <source>
        <dbReference type="ARBA" id="ARBA00022857"/>
    </source>
</evidence>
<dbReference type="SUPFAM" id="SSF53597">
    <property type="entry name" value="Dihydrofolate reductase-like"/>
    <property type="match status" value="1"/>
</dbReference>
<dbReference type="VEuPathDB" id="TrichDB:TVAGG3_0276440"/>
<dbReference type="EMBL" id="DS115637">
    <property type="protein sequence ID" value="EAX83937.1"/>
    <property type="molecule type" value="Genomic_DNA"/>
</dbReference>
<dbReference type="PANTHER" id="PTHR38011:SF7">
    <property type="entry name" value="2,5-DIAMINO-6-RIBOSYLAMINO-4(3H)-PYRIMIDINONE 5'-PHOSPHATE REDUCTASE"/>
    <property type="match status" value="1"/>
</dbReference>
<dbReference type="Gene3D" id="3.40.430.10">
    <property type="entry name" value="Dihydrofolate Reductase, subunit A"/>
    <property type="match status" value="1"/>
</dbReference>
<gene>
    <name evidence="5" type="ORF">TVAG_001400</name>
    <name evidence="6" type="ORF">TVAG_496110</name>
</gene>
<dbReference type="SMR" id="A2DVQ0"/>
<evidence type="ECO:0000259" key="4">
    <source>
        <dbReference type="Pfam" id="PF01872"/>
    </source>
</evidence>
<comment type="pathway">
    <text evidence="1">Cofactor biosynthesis; riboflavin biosynthesis.</text>
</comment>
<keyword evidence="2" id="KW-0521">NADP</keyword>
<protein>
    <recommendedName>
        <fullName evidence="4">Bacterial bifunctional deaminase-reductase C-terminal domain-containing protein</fullName>
    </recommendedName>
</protein>
<dbReference type="Pfam" id="PF01872">
    <property type="entry name" value="RibD_C"/>
    <property type="match status" value="1"/>
</dbReference>
<dbReference type="OrthoDB" id="5432at2759"/>
<dbReference type="RefSeq" id="XP_001327815.1">
    <property type="nucleotide sequence ID" value="XM_001327780.1"/>
</dbReference>
<dbReference type="InterPro" id="IPR024072">
    <property type="entry name" value="DHFR-like_dom_sf"/>
</dbReference>
<dbReference type="VEuPathDB" id="TrichDB:TVAGG3_0276280"/>
<dbReference type="InterPro" id="IPR002734">
    <property type="entry name" value="RibDG_C"/>
</dbReference>
<dbReference type="EMBL" id="DS113254">
    <property type="protein sequence ID" value="EAY15592.1"/>
    <property type="molecule type" value="Genomic_DNA"/>
</dbReference>
<evidence type="ECO:0000256" key="1">
    <source>
        <dbReference type="ARBA" id="ARBA00005104"/>
    </source>
</evidence>
<evidence type="ECO:0000313" key="6">
    <source>
        <dbReference type="EMBL" id="EAY15592.1"/>
    </source>
</evidence>